<dbReference type="InterPro" id="IPR001647">
    <property type="entry name" value="HTH_TetR"/>
</dbReference>
<protein>
    <submittedName>
        <fullName evidence="5">TetR/AcrR family transcriptional regulator</fullName>
    </submittedName>
</protein>
<sequence length="203" mass="23501">MSEQKVDRRIARTKRLIREALAVLIDEKGFESITVRDITTSADINRGTFYLHYQDKFDLLEKCENEIFHEIEDIAKDIKVDDLRKFSENQKPLAFSVKLLEYIKDNAAFMKAVLGPNGNVAFQIKLKDYIKTNIGKVFLKEIEANEDRMKVPREYLLSYIVSAHLGVIQQWLQNELKETPQEIARYIGIVTVEGPFQASGFKK</sequence>
<dbReference type="InterPro" id="IPR039532">
    <property type="entry name" value="TetR_C_Firmicutes"/>
</dbReference>
<evidence type="ECO:0000256" key="2">
    <source>
        <dbReference type="ARBA" id="ARBA00023125"/>
    </source>
</evidence>
<feature type="domain" description="HTH tetR-type" evidence="4">
    <location>
        <begin position="11"/>
        <end position="71"/>
    </location>
</feature>
<dbReference type="EMBL" id="JAAIWM010000001">
    <property type="protein sequence ID" value="NEY71083.1"/>
    <property type="molecule type" value="Genomic_DNA"/>
</dbReference>
<evidence type="ECO:0000313" key="5">
    <source>
        <dbReference type="EMBL" id="NEY71083.1"/>
    </source>
</evidence>
<dbReference type="Pfam" id="PF00440">
    <property type="entry name" value="TetR_N"/>
    <property type="match status" value="1"/>
</dbReference>
<dbReference type="InterPro" id="IPR050624">
    <property type="entry name" value="HTH-type_Tx_Regulator"/>
</dbReference>
<evidence type="ECO:0000313" key="6">
    <source>
        <dbReference type="Proteomes" id="UP000481043"/>
    </source>
</evidence>
<comment type="caution">
    <text evidence="5">The sequence shown here is derived from an EMBL/GenBank/DDBJ whole genome shotgun (WGS) entry which is preliminary data.</text>
</comment>
<dbReference type="AlphaFoldDB" id="A0A6M0Q4D9"/>
<keyword evidence="2 3" id="KW-0238">DNA-binding</keyword>
<dbReference type="GO" id="GO:0003677">
    <property type="term" value="F:DNA binding"/>
    <property type="evidence" value="ECO:0007669"/>
    <property type="project" value="UniProtKB-UniRule"/>
</dbReference>
<dbReference type="Pfam" id="PF14278">
    <property type="entry name" value="TetR_C_8"/>
    <property type="match status" value="1"/>
</dbReference>
<dbReference type="PANTHER" id="PTHR43479">
    <property type="entry name" value="ACREF/ENVCD OPERON REPRESSOR-RELATED"/>
    <property type="match status" value="1"/>
</dbReference>
<keyword evidence="6" id="KW-1185">Reference proteome</keyword>
<feature type="DNA-binding region" description="H-T-H motif" evidence="3">
    <location>
        <begin position="34"/>
        <end position="53"/>
    </location>
</feature>
<organism evidence="5 6">
    <name type="scientific">Bacillus mesophilus</name>
    <dbReference type="NCBI Taxonomy" id="1808955"/>
    <lineage>
        <taxon>Bacteria</taxon>
        <taxon>Bacillati</taxon>
        <taxon>Bacillota</taxon>
        <taxon>Bacilli</taxon>
        <taxon>Bacillales</taxon>
        <taxon>Bacillaceae</taxon>
        <taxon>Bacillus</taxon>
    </lineage>
</organism>
<dbReference type="PANTHER" id="PTHR43479:SF7">
    <property type="entry name" value="TETR-FAMILY TRANSCRIPTIONAL REGULATOR"/>
    <property type="match status" value="1"/>
</dbReference>
<reference evidence="5 6" key="1">
    <citation type="submission" date="2020-02" db="EMBL/GenBank/DDBJ databases">
        <title>Bacillus aquiflavi sp. nov., isolated from yellow water of strong flavor Chinese baijiu in Yibin region of China.</title>
        <authorList>
            <person name="Xie J."/>
        </authorList>
    </citation>
    <scope>NUCLEOTIDE SEQUENCE [LARGE SCALE GENOMIC DNA]</scope>
    <source>
        <strain evidence="5 6">SA4</strain>
    </source>
</reference>
<evidence type="ECO:0000256" key="3">
    <source>
        <dbReference type="PROSITE-ProRule" id="PRU00335"/>
    </source>
</evidence>
<dbReference type="PROSITE" id="PS50977">
    <property type="entry name" value="HTH_TETR_2"/>
    <property type="match status" value="1"/>
</dbReference>
<dbReference type="SUPFAM" id="SSF46689">
    <property type="entry name" value="Homeodomain-like"/>
    <property type="match status" value="1"/>
</dbReference>
<name>A0A6M0Q4D9_9BACI</name>
<dbReference type="RefSeq" id="WP_163178250.1">
    <property type="nucleotide sequence ID" value="NZ_JAAIWM010000001.1"/>
</dbReference>
<gene>
    <name evidence="5" type="ORF">G4D63_04930</name>
</gene>
<proteinExistence type="predicted"/>
<accession>A0A6M0Q4D9</accession>
<dbReference type="Gene3D" id="1.10.357.10">
    <property type="entry name" value="Tetracycline Repressor, domain 2"/>
    <property type="match status" value="1"/>
</dbReference>
<keyword evidence="1" id="KW-0678">Repressor</keyword>
<evidence type="ECO:0000259" key="4">
    <source>
        <dbReference type="PROSITE" id="PS50977"/>
    </source>
</evidence>
<dbReference type="InterPro" id="IPR009057">
    <property type="entry name" value="Homeodomain-like_sf"/>
</dbReference>
<dbReference type="Proteomes" id="UP000481043">
    <property type="component" value="Unassembled WGS sequence"/>
</dbReference>
<evidence type="ECO:0000256" key="1">
    <source>
        <dbReference type="ARBA" id="ARBA00022491"/>
    </source>
</evidence>